<reference evidence="2" key="1">
    <citation type="submission" date="2019-11" db="EMBL/GenBank/DDBJ databases">
        <authorList>
            <person name="Feng L."/>
        </authorList>
    </citation>
    <scope>NUCLEOTIDE SEQUENCE</scope>
    <source>
        <strain evidence="2">AodontolyticusLFYP35</strain>
    </source>
</reference>
<sequence length="50" mass="5717">MYGWFFRHLPGPTWFRVFLCLVIAAFAVAVLFAYVFPWAERFFGLGGAAV</sequence>
<keyword evidence="1" id="KW-0812">Transmembrane</keyword>
<evidence type="ECO:0000313" key="2">
    <source>
        <dbReference type="EMBL" id="VYS86015.1"/>
    </source>
</evidence>
<name>A0A6N2S295_9ACTO</name>
<accession>A0A6N2S295</accession>
<feature type="transmembrane region" description="Helical" evidence="1">
    <location>
        <begin position="14"/>
        <end position="36"/>
    </location>
</feature>
<proteinExistence type="predicted"/>
<dbReference type="EMBL" id="CACRSM010000002">
    <property type="protein sequence ID" value="VYS86015.1"/>
    <property type="molecule type" value="Genomic_DNA"/>
</dbReference>
<organism evidence="2">
    <name type="scientific">Schaalia odontolytica</name>
    <dbReference type="NCBI Taxonomy" id="1660"/>
    <lineage>
        <taxon>Bacteria</taxon>
        <taxon>Bacillati</taxon>
        <taxon>Actinomycetota</taxon>
        <taxon>Actinomycetes</taxon>
        <taxon>Actinomycetales</taxon>
        <taxon>Actinomycetaceae</taxon>
        <taxon>Schaalia</taxon>
    </lineage>
</organism>
<dbReference type="AlphaFoldDB" id="A0A6N2S295"/>
<keyword evidence="1" id="KW-0472">Membrane</keyword>
<evidence type="ECO:0000256" key="1">
    <source>
        <dbReference type="SAM" id="Phobius"/>
    </source>
</evidence>
<protein>
    <submittedName>
        <fullName evidence="2">Uncharacterized protein</fullName>
    </submittedName>
</protein>
<gene>
    <name evidence="2" type="ORF">AOLFYP35_00592</name>
</gene>
<keyword evidence="1" id="KW-1133">Transmembrane helix</keyword>